<proteinExistence type="predicted"/>
<dbReference type="RefSeq" id="WP_394512398.1">
    <property type="nucleotide sequence ID" value="NZ_JBIGHX010000006.1"/>
</dbReference>
<dbReference type="EMBL" id="JBIGHX010000006">
    <property type="protein sequence ID" value="MFG6463388.1"/>
    <property type="molecule type" value="Genomic_DNA"/>
</dbReference>
<sequence>MSGALLDTRCPRCGGGFECGVNAGRCDCFGIRLTEELRTELAARYPDRCLCLRCLRELAGVDADAAQPVIGSASASG</sequence>
<comment type="caution">
    <text evidence="1">The sequence shown here is derived from an EMBL/GenBank/DDBJ whole genome shotgun (WGS) entry which is preliminary data.</text>
</comment>
<keyword evidence="2" id="KW-1185">Reference proteome</keyword>
<dbReference type="InterPro" id="IPR032720">
    <property type="entry name" value="Cys_rich_CWC"/>
</dbReference>
<name>A0ABW7GN85_9BURK</name>
<reference evidence="1 2" key="1">
    <citation type="submission" date="2024-08" db="EMBL/GenBank/DDBJ databases">
        <authorList>
            <person name="Lu H."/>
        </authorList>
    </citation>
    <scope>NUCLEOTIDE SEQUENCE [LARGE SCALE GENOMIC DNA]</scope>
    <source>
        <strain evidence="1 2">DXS20W</strain>
    </source>
</reference>
<gene>
    <name evidence="1" type="ORF">ACG04Q_17575</name>
</gene>
<dbReference type="Pfam" id="PF14375">
    <property type="entry name" value="Cys_rich_CWC"/>
    <property type="match status" value="1"/>
</dbReference>
<organism evidence="1 2">
    <name type="scientific">Pelomonas lactea</name>
    <dbReference type="NCBI Taxonomy" id="3299030"/>
    <lineage>
        <taxon>Bacteria</taxon>
        <taxon>Pseudomonadati</taxon>
        <taxon>Pseudomonadota</taxon>
        <taxon>Betaproteobacteria</taxon>
        <taxon>Burkholderiales</taxon>
        <taxon>Sphaerotilaceae</taxon>
        <taxon>Roseateles</taxon>
    </lineage>
</organism>
<evidence type="ECO:0000313" key="2">
    <source>
        <dbReference type="Proteomes" id="UP001606302"/>
    </source>
</evidence>
<accession>A0ABW7GN85</accession>
<protein>
    <submittedName>
        <fullName evidence="1">Cysteine-rich CWC family protein</fullName>
    </submittedName>
</protein>
<evidence type="ECO:0000313" key="1">
    <source>
        <dbReference type="EMBL" id="MFG6463388.1"/>
    </source>
</evidence>
<dbReference type="Proteomes" id="UP001606302">
    <property type="component" value="Unassembled WGS sequence"/>
</dbReference>